<dbReference type="Pfam" id="PF00155">
    <property type="entry name" value="Aminotran_1_2"/>
    <property type="match status" value="1"/>
</dbReference>
<dbReference type="OrthoDB" id="9763453at2"/>
<protein>
    <recommendedName>
        <fullName evidence="3">aspartate transaminase</fullName>
        <ecNumber evidence="3">2.6.1.1</ecNumber>
    </recommendedName>
</protein>
<evidence type="ECO:0000256" key="2">
    <source>
        <dbReference type="ARBA" id="ARBA00007441"/>
    </source>
</evidence>
<dbReference type="InterPro" id="IPR015422">
    <property type="entry name" value="PyrdxlP-dep_Trfase_small"/>
</dbReference>
<evidence type="ECO:0000313" key="10">
    <source>
        <dbReference type="Proteomes" id="UP000252706"/>
    </source>
</evidence>
<dbReference type="InterPro" id="IPR004839">
    <property type="entry name" value="Aminotransferase_I/II_large"/>
</dbReference>
<evidence type="ECO:0000256" key="6">
    <source>
        <dbReference type="ARBA" id="ARBA00022898"/>
    </source>
</evidence>
<evidence type="ECO:0000256" key="3">
    <source>
        <dbReference type="ARBA" id="ARBA00012753"/>
    </source>
</evidence>
<dbReference type="GO" id="GO:0004069">
    <property type="term" value="F:L-aspartate:2-oxoglutarate aminotransferase activity"/>
    <property type="evidence" value="ECO:0007669"/>
    <property type="project" value="UniProtKB-EC"/>
</dbReference>
<name>A0A366X9R4_9RHOB</name>
<dbReference type="Gene3D" id="3.40.640.10">
    <property type="entry name" value="Type I PLP-dependent aspartate aminotransferase-like (Major domain)"/>
    <property type="match status" value="1"/>
</dbReference>
<comment type="caution">
    <text evidence="9">The sequence shown here is derived from an EMBL/GenBank/DDBJ whole genome shotgun (WGS) entry which is preliminary data.</text>
</comment>
<evidence type="ECO:0000256" key="5">
    <source>
        <dbReference type="ARBA" id="ARBA00022679"/>
    </source>
</evidence>
<gene>
    <name evidence="9" type="ORF">DS909_02660</name>
</gene>
<dbReference type="Proteomes" id="UP000252706">
    <property type="component" value="Unassembled WGS sequence"/>
</dbReference>
<dbReference type="InterPro" id="IPR015421">
    <property type="entry name" value="PyrdxlP-dep_Trfase_major"/>
</dbReference>
<dbReference type="InterPro" id="IPR015424">
    <property type="entry name" value="PyrdxlP-dep_Trfase"/>
</dbReference>
<dbReference type="GO" id="GO:0006520">
    <property type="term" value="P:amino acid metabolic process"/>
    <property type="evidence" value="ECO:0007669"/>
    <property type="project" value="InterPro"/>
</dbReference>
<evidence type="ECO:0000313" key="9">
    <source>
        <dbReference type="EMBL" id="RBW61094.1"/>
    </source>
</evidence>
<organism evidence="9 10">
    <name type="scientific">Phaeobacter gallaeciensis</name>
    <dbReference type="NCBI Taxonomy" id="60890"/>
    <lineage>
        <taxon>Bacteria</taxon>
        <taxon>Pseudomonadati</taxon>
        <taxon>Pseudomonadota</taxon>
        <taxon>Alphaproteobacteria</taxon>
        <taxon>Rhodobacterales</taxon>
        <taxon>Roseobacteraceae</taxon>
        <taxon>Phaeobacter</taxon>
    </lineage>
</organism>
<keyword evidence="6" id="KW-0663">Pyridoxal phosphate</keyword>
<comment type="catalytic activity">
    <reaction evidence="7">
        <text>L-aspartate + 2-oxoglutarate = oxaloacetate + L-glutamate</text>
        <dbReference type="Rhea" id="RHEA:21824"/>
        <dbReference type="ChEBI" id="CHEBI:16452"/>
        <dbReference type="ChEBI" id="CHEBI:16810"/>
        <dbReference type="ChEBI" id="CHEBI:29985"/>
        <dbReference type="ChEBI" id="CHEBI:29991"/>
        <dbReference type="EC" id="2.6.1.1"/>
    </reaction>
</comment>
<dbReference type="SUPFAM" id="SSF53383">
    <property type="entry name" value="PLP-dependent transferases"/>
    <property type="match status" value="1"/>
</dbReference>
<dbReference type="AlphaFoldDB" id="A0A366X9R4"/>
<comment type="similarity">
    <text evidence="2">Belongs to the class-I pyridoxal-phosphate-dependent aminotransferase family.</text>
</comment>
<keyword evidence="5 9" id="KW-0808">Transferase</keyword>
<feature type="domain" description="Aminotransferase class I/classII large" evidence="8">
    <location>
        <begin position="32"/>
        <end position="386"/>
    </location>
</feature>
<evidence type="ECO:0000259" key="8">
    <source>
        <dbReference type="Pfam" id="PF00155"/>
    </source>
</evidence>
<evidence type="ECO:0000256" key="1">
    <source>
        <dbReference type="ARBA" id="ARBA00001933"/>
    </source>
</evidence>
<evidence type="ECO:0000256" key="7">
    <source>
        <dbReference type="ARBA" id="ARBA00049185"/>
    </source>
</evidence>
<dbReference type="PANTHER" id="PTHR46383">
    <property type="entry name" value="ASPARTATE AMINOTRANSFERASE"/>
    <property type="match status" value="1"/>
</dbReference>
<dbReference type="Gene3D" id="3.90.1150.10">
    <property type="entry name" value="Aspartate Aminotransferase, domain 1"/>
    <property type="match status" value="1"/>
</dbReference>
<dbReference type="InterPro" id="IPR050596">
    <property type="entry name" value="AspAT/PAT-like"/>
</dbReference>
<dbReference type="EC" id="2.6.1.1" evidence="3"/>
<reference evidence="9 10" key="1">
    <citation type="submission" date="2018-07" db="EMBL/GenBank/DDBJ databases">
        <title>Modular assembly of carbohydrate-degrading microbial communities in the ocean.</title>
        <authorList>
            <person name="Enke T.N."/>
            <person name="Datta M.S."/>
            <person name="Schwartzman J.A."/>
            <person name="Cermak N."/>
            <person name="Schmitz D.A."/>
            <person name="Barrere J."/>
            <person name="Cordero O.X."/>
        </authorList>
    </citation>
    <scope>NUCLEOTIDE SEQUENCE [LARGE SCALE GENOMIC DNA]</scope>
    <source>
        <strain evidence="9 10">C3M10</strain>
    </source>
</reference>
<keyword evidence="4 9" id="KW-0032">Aminotransferase</keyword>
<dbReference type="PANTHER" id="PTHR46383:SF1">
    <property type="entry name" value="ASPARTATE AMINOTRANSFERASE"/>
    <property type="match status" value="1"/>
</dbReference>
<accession>A0A366X9R4</accession>
<sequence length="398" mass="42448">MSFATSRLALVKPSASAWISQAAKEAKAQGEDVIDLGLGEPDFDTPDHIKDAAHQAALRGETKYPPTNGTLEMRQTILNKLKRENNLDYALDEVIVSNGATQVLFNTLMATLEPGDEVLLSTPYFGRYKDIVLRLGGVPVPLAGAGFRLKPDQLSKAIKPKTRWLLLNQPSNPSGSVYSDAEIASLGAMLADHDRVLVLSDEIYEQILFDRRISHSFAALFPHLKDRTLTVKGVLEAYAMAGGRIGYGVGAKAFIAAMNKVQSQIRSGACSIAQAAALNGSQNDVCRFRAAFERLRNLVVARVADIPGLTLDPTGGAFYGLIGCDALIDSPSPDGTPLSSDADVIAYLLKAAGVAAVPGSTLDFPHFFRISTAMPEEVLNKALDGIAKAVADLKGLSP</sequence>
<dbReference type="GO" id="GO:0030170">
    <property type="term" value="F:pyridoxal phosphate binding"/>
    <property type="evidence" value="ECO:0007669"/>
    <property type="project" value="InterPro"/>
</dbReference>
<proteinExistence type="inferred from homology"/>
<dbReference type="CDD" id="cd00609">
    <property type="entry name" value="AAT_like"/>
    <property type="match status" value="1"/>
</dbReference>
<comment type="cofactor">
    <cofactor evidence="1">
        <name>pyridoxal 5'-phosphate</name>
        <dbReference type="ChEBI" id="CHEBI:597326"/>
    </cofactor>
</comment>
<evidence type="ECO:0000256" key="4">
    <source>
        <dbReference type="ARBA" id="ARBA00022576"/>
    </source>
</evidence>
<dbReference type="EMBL" id="QOCE01000006">
    <property type="protein sequence ID" value="RBW61094.1"/>
    <property type="molecule type" value="Genomic_DNA"/>
</dbReference>